<accession>A0A2S3ZBT8</accession>
<evidence type="ECO:0000313" key="2">
    <source>
        <dbReference type="EMBL" id="POH63318.1"/>
    </source>
</evidence>
<dbReference type="PANTHER" id="PTHR18964:SF149">
    <property type="entry name" value="BIFUNCTIONAL UDP-N-ACETYLGLUCOSAMINE 2-EPIMERASE_N-ACETYLMANNOSAMINE KINASE"/>
    <property type="match status" value="1"/>
</dbReference>
<organism evidence="2 3">
    <name type="scientific">Cryobacterium zongtaii</name>
    <dbReference type="NCBI Taxonomy" id="1259217"/>
    <lineage>
        <taxon>Bacteria</taxon>
        <taxon>Bacillati</taxon>
        <taxon>Actinomycetota</taxon>
        <taxon>Actinomycetes</taxon>
        <taxon>Micrococcales</taxon>
        <taxon>Microbacteriaceae</taxon>
        <taxon>Cryobacterium</taxon>
    </lineage>
</organism>
<dbReference type="Proteomes" id="UP000237104">
    <property type="component" value="Unassembled WGS sequence"/>
</dbReference>
<dbReference type="RefSeq" id="WP_103431370.1">
    <property type="nucleotide sequence ID" value="NZ_PPXF01000050.1"/>
</dbReference>
<gene>
    <name evidence="2" type="ORF">C3B59_10845</name>
</gene>
<dbReference type="GO" id="GO:0016301">
    <property type="term" value="F:kinase activity"/>
    <property type="evidence" value="ECO:0007669"/>
    <property type="project" value="UniProtKB-KW"/>
</dbReference>
<dbReference type="EMBL" id="PPXF01000050">
    <property type="protein sequence ID" value="POH63318.1"/>
    <property type="molecule type" value="Genomic_DNA"/>
</dbReference>
<keyword evidence="2" id="KW-0808">Transferase</keyword>
<dbReference type="AlphaFoldDB" id="A0A2S3ZBT8"/>
<comment type="similarity">
    <text evidence="1">Belongs to the ROK (NagC/XylR) family.</text>
</comment>
<dbReference type="InterPro" id="IPR000600">
    <property type="entry name" value="ROK"/>
</dbReference>
<dbReference type="InterPro" id="IPR043129">
    <property type="entry name" value="ATPase_NBD"/>
</dbReference>
<sequence length="320" mass="32819">MTAVTLTSVLAQALPLGAGEPVIAVDVGGTDTKAALFDASGRMLGLSRTPTPLDGERTAFSVIARVQELTLQFAADFPAVQPRAVGLLAPGLVDDDAGIGVLSTNLHWSNVPFKQLTEDLIHLPTTFSHDVRAAGEAEFRLGAARPYRNVVVLVIGTGIAGSLFINGRAHTGGGYAGEIGHSIVHPSGPLCGCGSRGCLETVASAGAIVRRYEEVTGIRLGGAREALALARTGDPAAALIWSEALDALALSIAQLAAILAPEAIVIGGGLAQAGDQLFVPLRERVSALLSFHRRPVIVPASIGENAGLLGGALRARDLVS</sequence>
<protein>
    <submittedName>
        <fullName evidence="2">Sugar kinase</fullName>
    </submittedName>
</protein>
<proteinExistence type="inferred from homology"/>
<name>A0A2S3ZBT8_9MICO</name>
<evidence type="ECO:0000256" key="1">
    <source>
        <dbReference type="ARBA" id="ARBA00006479"/>
    </source>
</evidence>
<dbReference type="Pfam" id="PF00480">
    <property type="entry name" value="ROK"/>
    <property type="match status" value="1"/>
</dbReference>
<keyword evidence="2" id="KW-0418">Kinase</keyword>
<evidence type="ECO:0000313" key="3">
    <source>
        <dbReference type="Proteomes" id="UP000237104"/>
    </source>
</evidence>
<dbReference type="SUPFAM" id="SSF53067">
    <property type="entry name" value="Actin-like ATPase domain"/>
    <property type="match status" value="1"/>
</dbReference>
<reference evidence="2 3" key="1">
    <citation type="submission" date="2018-01" db="EMBL/GenBank/DDBJ databases">
        <title>Cryobacterium sp. nov., from glaciers in China.</title>
        <authorList>
            <person name="Liu Q."/>
            <person name="Xin Y.-H."/>
        </authorList>
    </citation>
    <scope>NUCLEOTIDE SEQUENCE [LARGE SCALE GENOMIC DNA]</scope>
    <source>
        <strain evidence="2 3">TMB1-8</strain>
    </source>
</reference>
<dbReference type="PANTHER" id="PTHR18964">
    <property type="entry name" value="ROK (REPRESSOR, ORF, KINASE) FAMILY"/>
    <property type="match status" value="1"/>
</dbReference>
<dbReference type="Gene3D" id="3.30.420.40">
    <property type="match status" value="2"/>
</dbReference>
<dbReference type="OrthoDB" id="9810372at2"/>
<comment type="caution">
    <text evidence="2">The sequence shown here is derived from an EMBL/GenBank/DDBJ whole genome shotgun (WGS) entry which is preliminary data.</text>
</comment>